<name>A0ABP8A8H5_9MICO</name>
<organism evidence="1 2">
    <name type="scientific">Gryllotalpicola koreensis</name>
    <dbReference type="NCBI Taxonomy" id="993086"/>
    <lineage>
        <taxon>Bacteria</taxon>
        <taxon>Bacillati</taxon>
        <taxon>Actinomycetota</taxon>
        <taxon>Actinomycetes</taxon>
        <taxon>Micrococcales</taxon>
        <taxon>Microbacteriaceae</taxon>
        <taxon>Gryllotalpicola</taxon>
    </lineage>
</organism>
<evidence type="ECO:0000313" key="2">
    <source>
        <dbReference type="Proteomes" id="UP001501079"/>
    </source>
</evidence>
<dbReference type="Proteomes" id="UP001501079">
    <property type="component" value="Unassembled WGS sequence"/>
</dbReference>
<proteinExistence type="predicted"/>
<dbReference type="Pfam" id="PF14081">
    <property type="entry name" value="DUF4262"/>
    <property type="match status" value="1"/>
</dbReference>
<gene>
    <name evidence="1" type="ORF">GCM10022287_32650</name>
</gene>
<comment type="caution">
    <text evidence="1">The sequence shown here is derived from an EMBL/GenBank/DDBJ whole genome shotgun (WGS) entry which is preliminary data.</text>
</comment>
<dbReference type="EMBL" id="BAABBW010000005">
    <property type="protein sequence ID" value="GAA4179759.1"/>
    <property type="molecule type" value="Genomic_DNA"/>
</dbReference>
<accession>A0ABP8A8H5</accession>
<reference evidence="2" key="1">
    <citation type="journal article" date="2019" name="Int. J. Syst. Evol. Microbiol.">
        <title>The Global Catalogue of Microorganisms (GCM) 10K type strain sequencing project: providing services to taxonomists for standard genome sequencing and annotation.</title>
        <authorList>
            <consortium name="The Broad Institute Genomics Platform"/>
            <consortium name="The Broad Institute Genome Sequencing Center for Infectious Disease"/>
            <person name="Wu L."/>
            <person name="Ma J."/>
        </authorList>
    </citation>
    <scope>NUCLEOTIDE SEQUENCE [LARGE SCALE GENOMIC DNA]</scope>
    <source>
        <strain evidence="2">JCM 17591</strain>
    </source>
</reference>
<evidence type="ECO:0000313" key="1">
    <source>
        <dbReference type="EMBL" id="GAA4179759.1"/>
    </source>
</evidence>
<keyword evidence="2" id="KW-1185">Reference proteome</keyword>
<dbReference type="InterPro" id="IPR025358">
    <property type="entry name" value="DUF4262"/>
</dbReference>
<evidence type="ECO:0008006" key="3">
    <source>
        <dbReference type="Google" id="ProtNLM"/>
    </source>
</evidence>
<protein>
    <recommendedName>
        <fullName evidence="3">DUF4262 domain-containing protein</fullName>
    </recommendedName>
</protein>
<sequence length="183" mass="20230">MSVAALSFGCARSAPEWDAQVNKRSASAGADWFDEHNAPIAAMIRTHGVAIQQVSGEPSRSSTSFSYTIGLFDLGQPELLVLGLPPLPAYFLLNDLARRVRAGKRLAPGEVLTLGGWAQRFCPEVVPNPARIVRCANAYYRRCGVHSVPVLQLTWDDEYGRFPWEEGYSIPTWIQPRPGEFRA</sequence>